<organism evidence="2 3">
    <name type="scientific">Neorhizobium phenanthreniclasticum</name>
    <dbReference type="NCBI Taxonomy" id="3157917"/>
    <lineage>
        <taxon>Bacteria</taxon>
        <taxon>Pseudomonadati</taxon>
        <taxon>Pseudomonadota</taxon>
        <taxon>Alphaproteobacteria</taxon>
        <taxon>Hyphomicrobiales</taxon>
        <taxon>Rhizobiaceae</taxon>
        <taxon>Rhizobium/Agrobacterium group</taxon>
        <taxon>Neorhizobium</taxon>
    </lineage>
</organism>
<dbReference type="EMBL" id="JBEAAL010000009">
    <property type="protein sequence ID" value="MEQ1406157.1"/>
    <property type="molecule type" value="Genomic_DNA"/>
</dbReference>
<comment type="caution">
    <text evidence="2">The sequence shown here is derived from an EMBL/GenBank/DDBJ whole genome shotgun (WGS) entry which is preliminary data.</text>
</comment>
<feature type="compositionally biased region" description="Low complexity" evidence="1">
    <location>
        <begin position="231"/>
        <end position="244"/>
    </location>
</feature>
<reference evidence="2 3" key="1">
    <citation type="submission" date="2024-05" db="EMBL/GenBank/DDBJ databases">
        <title>Neorhizobium sp. Rsf11, a plant growth promoting and heavy metal resistant PAH-degrader.</title>
        <authorList>
            <person name="Golubev S.N."/>
            <person name="Muratova A.Y."/>
            <person name="Markelova M.I."/>
        </authorList>
    </citation>
    <scope>NUCLEOTIDE SEQUENCE [LARGE SCALE GENOMIC DNA]</scope>
    <source>
        <strain evidence="2 3">Rsf11</strain>
    </source>
</reference>
<sequence length="244" mass="26242">MTAFLFRPFRDRVEILSDGASYTPDGILVGISDKVRRSPHIPLAIVGSGPVPAIDALADMILKVAEVTCSVDETIAIVSGSLAACAEAAAYDSPVRIALGGISETSGPMCWSFQTFQDDSGASFELRQSPTGFLQGEMPGVDELPALGLTLDDMLGPLEKAGPALFEYMRGRKRPSPVYPETEPFFNIGGFLDLVTVTADGYEQKRLVTWPDEVGRPIEPRAEEYPDGIPFDDGTLFDDGTGFE</sequence>
<gene>
    <name evidence="2" type="ORF">ABK249_14545</name>
</gene>
<evidence type="ECO:0000313" key="3">
    <source>
        <dbReference type="Proteomes" id="UP001496627"/>
    </source>
</evidence>
<proteinExistence type="predicted"/>
<evidence type="ECO:0000313" key="2">
    <source>
        <dbReference type="EMBL" id="MEQ1406157.1"/>
    </source>
</evidence>
<dbReference type="Proteomes" id="UP001496627">
    <property type="component" value="Unassembled WGS sequence"/>
</dbReference>
<evidence type="ECO:0000256" key="1">
    <source>
        <dbReference type="SAM" id="MobiDB-lite"/>
    </source>
</evidence>
<name>A0ABV0M2Q5_9HYPH</name>
<accession>A0ABV0M2Q5</accession>
<dbReference type="RefSeq" id="WP_348863195.1">
    <property type="nucleotide sequence ID" value="NZ_JBEAAL010000009.1"/>
</dbReference>
<keyword evidence="3" id="KW-1185">Reference proteome</keyword>
<protein>
    <submittedName>
        <fullName evidence="2">Uncharacterized protein</fullName>
    </submittedName>
</protein>
<feature type="region of interest" description="Disordered" evidence="1">
    <location>
        <begin position="221"/>
        <end position="244"/>
    </location>
</feature>